<keyword evidence="1" id="KW-0614">Plasmid</keyword>
<accession>W0RT64</accession>
<proteinExistence type="predicted"/>
<dbReference type="KEGG" id="gba:J421_6346"/>
<dbReference type="RefSeq" id="WP_025415170.1">
    <property type="nucleotide sequence ID" value="NZ_CP007130.1"/>
</dbReference>
<dbReference type="OrthoDB" id="922827at2"/>
<dbReference type="PATRIC" id="fig|861299.3.peg.6419"/>
<geneLocation type="plasmid" evidence="1 2">
    <name>2</name>
</geneLocation>
<dbReference type="HOGENOM" id="CLU_1068563_0_0_0"/>
<name>W0RT64_9BACT</name>
<organism evidence="1 2">
    <name type="scientific">Gemmatirosa kalamazoonensis</name>
    <dbReference type="NCBI Taxonomy" id="861299"/>
    <lineage>
        <taxon>Bacteria</taxon>
        <taxon>Pseudomonadati</taxon>
        <taxon>Gemmatimonadota</taxon>
        <taxon>Gemmatimonadia</taxon>
        <taxon>Gemmatimonadales</taxon>
        <taxon>Gemmatimonadaceae</taxon>
        <taxon>Gemmatirosa</taxon>
    </lineage>
</organism>
<evidence type="ECO:0000313" key="1">
    <source>
        <dbReference type="EMBL" id="AHG93881.1"/>
    </source>
</evidence>
<evidence type="ECO:0000313" key="2">
    <source>
        <dbReference type="Proteomes" id="UP000019151"/>
    </source>
</evidence>
<reference evidence="1 2" key="1">
    <citation type="journal article" date="2014" name="Genome Announc.">
        <title>Genome Sequence and Methylome of Soil Bacterium Gemmatirosa kalamazoonensis KBS708T, a Member of the Rarely Cultivated Gemmatimonadetes Phylum.</title>
        <authorList>
            <person name="Debruyn J.M."/>
            <person name="Radosevich M."/>
            <person name="Wommack K.E."/>
            <person name="Polson S.W."/>
            <person name="Hauser L.J."/>
            <person name="Fawaz M.N."/>
            <person name="Korlach J."/>
            <person name="Tsai Y.C."/>
        </authorList>
    </citation>
    <scope>NUCLEOTIDE SEQUENCE [LARGE SCALE GENOMIC DNA]</scope>
    <source>
        <strain evidence="1 2">KBS708</strain>
        <plasmid evidence="2">Plasmid 2</plasmid>
    </source>
</reference>
<dbReference type="Proteomes" id="UP000019151">
    <property type="component" value="Plasmid 2"/>
</dbReference>
<dbReference type="AlphaFoldDB" id="W0RT64"/>
<dbReference type="InParanoid" id="W0RT64"/>
<gene>
    <name evidence="1" type="ORF">J421_6346</name>
</gene>
<keyword evidence="2" id="KW-1185">Reference proteome</keyword>
<protein>
    <submittedName>
        <fullName evidence="1">Uncharacterized protein</fullName>
    </submittedName>
</protein>
<sequence>MPTIEITQSGRGGSIYYREQQHVAAFDWQFALPPTLALIFGPTAAAWDGQHPWAAGRQREIYEAVATAAARRRADGAPFALDLERGVIEIAHPRTPNVPRAIQRRRTPAPSPERIEEISVAALREAVNDRLSIDRRLVAAAALHRIDPSFDLERVLARAIRALDRPANGLGRALTLAESHDTPAVRQALLWASWNATDCAPACAALLLKLTGADARAPDDMRRRVLAHLGAHSSYFERRDAFDALRALVGMELDEGGWQE</sequence>
<dbReference type="EMBL" id="CP007130">
    <property type="protein sequence ID" value="AHG93881.1"/>
    <property type="molecule type" value="Genomic_DNA"/>
</dbReference>